<name>A0A1W2BJT2_9HYPH</name>
<gene>
    <name evidence="1" type="ORF">SAMN06297251_106170</name>
</gene>
<reference evidence="1 2" key="1">
    <citation type="submission" date="2017-04" db="EMBL/GenBank/DDBJ databases">
        <authorList>
            <person name="Afonso C.L."/>
            <person name="Miller P.J."/>
            <person name="Scott M.A."/>
            <person name="Spackman E."/>
            <person name="Goraichik I."/>
            <person name="Dimitrov K.M."/>
            <person name="Suarez D.L."/>
            <person name="Swayne D.E."/>
        </authorList>
    </citation>
    <scope>NUCLEOTIDE SEQUENCE [LARGE SCALE GENOMIC DNA]</scope>
    <source>
        <strain evidence="1 2">CGMCC 1.10972</strain>
    </source>
</reference>
<dbReference type="STRING" id="937218.SAMN06297251_106170"/>
<protein>
    <submittedName>
        <fullName evidence="1">Uncharacterized protein</fullName>
    </submittedName>
</protein>
<organism evidence="1 2">
    <name type="scientific">Fulvimarina manganoxydans</name>
    <dbReference type="NCBI Taxonomy" id="937218"/>
    <lineage>
        <taxon>Bacteria</taxon>
        <taxon>Pseudomonadati</taxon>
        <taxon>Pseudomonadota</taxon>
        <taxon>Alphaproteobacteria</taxon>
        <taxon>Hyphomicrobiales</taxon>
        <taxon>Aurantimonadaceae</taxon>
        <taxon>Fulvimarina</taxon>
    </lineage>
</organism>
<accession>A0A1W2BJT2</accession>
<sequence>MVACLGPGGEGGHMSVTLSAKQPQADPLGRGADVQAFCALSRRFIRA</sequence>
<dbReference type="AlphaFoldDB" id="A0A1W2BJT2"/>
<proteinExistence type="predicted"/>
<evidence type="ECO:0000313" key="2">
    <source>
        <dbReference type="Proteomes" id="UP000192656"/>
    </source>
</evidence>
<dbReference type="Proteomes" id="UP000192656">
    <property type="component" value="Unassembled WGS sequence"/>
</dbReference>
<dbReference type="EMBL" id="FWXR01000006">
    <property type="protein sequence ID" value="SMC73096.1"/>
    <property type="molecule type" value="Genomic_DNA"/>
</dbReference>
<keyword evidence="2" id="KW-1185">Reference proteome</keyword>
<evidence type="ECO:0000313" key="1">
    <source>
        <dbReference type="EMBL" id="SMC73096.1"/>
    </source>
</evidence>